<dbReference type="Proteomes" id="UP000835052">
    <property type="component" value="Unassembled WGS sequence"/>
</dbReference>
<dbReference type="PANTHER" id="PTHR24637">
    <property type="entry name" value="COLLAGEN"/>
    <property type="match status" value="1"/>
</dbReference>
<evidence type="ECO:0000259" key="6">
    <source>
        <dbReference type="SMART" id="SM01088"/>
    </source>
</evidence>
<feature type="transmembrane region" description="Helical" evidence="5">
    <location>
        <begin position="12"/>
        <end position="33"/>
    </location>
</feature>
<evidence type="ECO:0000313" key="7">
    <source>
        <dbReference type="EMBL" id="CAD6184568.1"/>
    </source>
</evidence>
<evidence type="ECO:0000256" key="1">
    <source>
        <dbReference type="ARBA" id="ARBA00011518"/>
    </source>
</evidence>
<feature type="region of interest" description="Disordered" evidence="4">
    <location>
        <begin position="105"/>
        <end position="141"/>
    </location>
</feature>
<evidence type="ECO:0000256" key="3">
    <source>
        <dbReference type="ARBA" id="ARBA00023157"/>
    </source>
</evidence>
<evidence type="ECO:0000256" key="2">
    <source>
        <dbReference type="ARBA" id="ARBA00022737"/>
    </source>
</evidence>
<feature type="domain" description="Nematode cuticle collagen N-terminal" evidence="6">
    <location>
        <begin position="11"/>
        <end position="61"/>
    </location>
</feature>
<dbReference type="PANTHER" id="PTHR24637:SF377">
    <property type="entry name" value="COLLAGEN TYPE IX ALPHA 1 CHAIN"/>
    <property type="match status" value="1"/>
</dbReference>
<proteinExistence type="predicted"/>
<dbReference type="AlphaFoldDB" id="A0A8S1GPD1"/>
<gene>
    <name evidence="7" type="ORF">CAUJ_LOCUS487</name>
</gene>
<name>A0A8S1GPD1_9PELO</name>
<feature type="region of interest" description="Disordered" evidence="4">
    <location>
        <begin position="165"/>
        <end position="195"/>
    </location>
</feature>
<dbReference type="OrthoDB" id="5875965at2759"/>
<keyword evidence="5" id="KW-0472">Membrane</keyword>
<keyword evidence="5" id="KW-0812">Transmembrane</keyword>
<keyword evidence="3" id="KW-1015">Disulfide bond</keyword>
<dbReference type="SMART" id="SM01088">
    <property type="entry name" value="Col_cuticle_N"/>
    <property type="match status" value="1"/>
</dbReference>
<keyword evidence="2" id="KW-0677">Repeat</keyword>
<protein>
    <recommendedName>
        <fullName evidence="6">Nematode cuticle collagen N-terminal domain-containing protein</fullName>
    </recommendedName>
</protein>
<feature type="compositionally biased region" description="Basic and acidic residues" evidence="4">
    <location>
        <begin position="186"/>
        <end position="195"/>
    </location>
</feature>
<dbReference type="EMBL" id="CAJGYM010000001">
    <property type="protein sequence ID" value="CAD6184568.1"/>
    <property type="molecule type" value="Genomic_DNA"/>
</dbReference>
<dbReference type="Pfam" id="PF01484">
    <property type="entry name" value="Col_cuticle_N"/>
    <property type="match status" value="1"/>
</dbReference>
<evidence type="ECO:0000256" key="5">
    <source>
        <dbReference type="SAM" id="Phobius"/>
    </source>
</evidence>
<reference evidence="7" key="1">
    <citation type="submission" date="2020-10" db="EMBL/GenBank/DDBJ databases">
        <authorList>
            <person name="Kikuchi T."/>
        </authorList>
    </citation>
    <scope>NUCLEOTIDE SEQUENCE</scope>
    <source>
        <strain evidence="7">NKZ352</strain>
    </source>
</reference>
<organism evidence="7 8">
    <name type="scientific">Caenorhabditis auriculariae</name>
    <dbReference type="NCBI Taxonomy" id="2777116"/>
    <lineage>
        <taxon>Eukaryota</taxon>
        <taxon>Metazoa</taxon>
        <taxon>Ecdysozoa</taxon>
        <taxon>Nematoda</taxon>
        <taxon>Chromadorea</taxon>
        <taxon>Rhabditida</taxon>
        <taxon>Rhabditina</taxon>
        <taxon>Rhabditomorpha</taxon>
        <taxon>Rhabditoidea</taxon>
        <taxon>Rhabditidae</taxon>
        <taxon>Peloderinae</taxon>
        <taxon>Caenorhabditis</taxon>
    </lineage>
</organism>
<evidence type="ECO:0000313" key="8">
    <source>
        <dbReference type="Proteomes" id="UP000835052"/>
    </source>
</evidence>
<dbReference type="Gene3D" id="1.20.5.320">
    <property type="entry name" value="6-Phosphogluconate Dehydrogenase, domain 3"/>
    <property type="match status" value="1"/>
</dbReference>
<accession>A0A8S1GPD1</accession>
<comment type="caution">
    <text evidence="7">The sequence shown here is derived from an EMBL/GenBank/DDBJ whole genome shotgun (WGS) entry which is preliminary data.</text>
</comment>
<keyword evidence="5" id="KW-1133">Transmembrane helix</keyword>
<evidence type="ECO:0000256" key="4">
    <source>
        <dbReference type="SAM" id="MobiDB-lite"/>
    </source>
</evidence>
<feature type="compositionally biased region" description="Low complexity" evidence="4">
    <location>
        <begin position="114"/>
        <end position="124"/>
    </location>
</feature>
<keyword evidence="8" id="KW-1185">Reference proteome</keyword>
<sequence>MGSPSCLQMALLGTYIFTALLLVVTSVTIVNLFDEVGEFQRQIDDDLKQFKMYADESWTAMITEGSATRGIFGNAVRIPRQAYATGGSSAGGGGCNCGAQASGCPAGPPGPAGSPGEPGEPGTAGEDGKAGSAGVAESSKNSDCIQVRPSHFFGFVRPALQDQLDQTDHQDQLDRVATQDQVVKQDSQDSPDHQDRLDRLVLTELLEPQETTALLVLLDSDRATLQDLLGQLDRQDHLDRLALLLDLLALELQARLDLLDLQEILEVQDQMEDLDNPEPMEHQEATPPTVHAHLVELRSPRVQQVY</sequence>
<dbReference type="GO" id="GO:0042302">
    <property type="term" value="F:structural constituent of cuticle"/>
    <property type="evidence" value="ECO:0007669"/>
    <property type="project" value="InterPro"/>
</dbReference>
<comment type="subunit">
    <text evidence="1">Collagen polypeptide chains are complexed within the cuticle by disulfide bonds and other types of covalent cross-links.</text>
</comment>
<dbReference type="InterPro" id="IPR002486">
    <property type="entry name" value="Col_cuticle_N"/>
</dbReference>